<accession>A0AAN7ZB05</accession>
<dbReference type="EMBL" id="JAWHQM010000087">
    <property type="protein sequence ID" value="KAK5636997.1"/>
    <property type="molecule type" value="Genomic_DNA"/>
</dbReference>
<feature type="chain" id="PRO_5043041277" evidence="1">
    <location>
        <begin position="19"/>
        <end position="202"/>
    </location>
</feature>
<comment type="caution">
    <text evidence="2">The sequence shown here is derived from an EMBL/GenBank/DDBJ whole genome shotgun (WGS) entry which is preliminary data.</text>
</comment>
<keyword evidence="1" id="KW-0732">Signal</keyword>
<evidence type="ECO:0000313" key="3">
    <source>
        <dbReference type="Proteomes" id="UP001305414"/>
    </source>
</evidence>
<sequence>MHSSVVVTLLAVATGASARIFSIGPSPLHIVGKNNSSINGYAQPCWADTRDVALCYVEKDYDESLNKFYFNYSIDTTADVRFGAITLDLNVTTGNSTVTHPSYLIFRSGPATNIQLAHITAGNSVFEILSAKENGVFYISRQRDDRNWNETQPSKFIGDWDVDRFFLCWQWVGYYWRQSIAWASSLPPQNPSCKPVTLRIGT</sequence>
<evidence type="ECO:0000256" key="1">
    <source>
        <dbReference type="SAM" id="SignalP"/>
    </source>
</evidence>
<reference evidence="2 3" key="1">
    <citation type="submission" date="2023-10" db="EMBL/GenBank/DDBJ databases">
        <title>Draft genome sequence of Xylaria bambusicola isolate GMP-LS, the root and basal stem rot pathogen of sugarcane in Indonesia.</title>
        <authorList>
            <person name="Selvaraj P."/>
            <person name="Muralishankar V."/>
            <person name="Muruganantham S."/>
            <person name="Sp S."/>
            <person name="Haryani S."/>
            <person name="Lau K.J.X."/>
            <person name="Naqvi N.I."/>
        </authorList>
    </citation>
    <scope>NUCLEOTIDE SEQUENCE [LARGE SCALE GENOMIC DNA]</scope>
    <source>
        <strain evidence="2">GMP-LS</strain>
    </source>
</reference>
<keyword evidence="3" id="KW-1185">Reference proteome</keyword>
<dbReference type="Proteomes" id="UP001305414">
    <property type="component" value="Unassembled WGS sequence"/>
</dbReference>
<name>A0AAN7ZB05_9PEZI</name>
<organism evidence="2 3">
    <name type="scientific">Xylaria bambusicola</name>
    <dbReference type="NCBI Taxonomy" id="326684"/>
    <lineage>
        <taxon>Eukaryota</taxon>
        <taxon>Fungi</taxon>
        <taxon>Dikarya</taxon>
        <taxon>Ascomycota</taxon>
        <taxon>Pezizomycotina</taxon>
        <taxon>Sordariomycetes</taxon>
        <taxon>Xylariomycetidae</taxon>
        <taxon>Xylariales</taxon>
        <taxon>Xylariaceae</taxon>
        <taxon>Xylaria</taxon>
    </lineage>
</organism>
<proteinExistence type="predicted"/>
<dbReference type="AlphaFoldDB" id="A0AAN7ZB05"/>
<protein>
    <submittedName>
        <fullName evidence="2">Uncharacterized protein</fullName>
    </submittedName>
</protein>
<evidence type="ECO:0000313" key="2">
    <source>
        <dbReference type="EMBL" id="KAK5636997.1"/>
    </source>
</evidence>
<gene>
    <name evidence="2" type="ORF">RRF57_012709</name>
</gene>
<feature type="signal peptide" evidence="1">
    <location>
        <begin position="1"/>
        <end position="18"/>
    </location>
</feature>